<evidence type="ECO:0008006" key="6">
    <source>
        <dbReference type="Google" id="ProtNLM"/>
    </source>
</evidence>
<feature type="region of interest" description="Disordered" evidence="1">
    <location>
        <begin position="531"/>
        <end position="571"/>
    </location>
</feature>
<dbReference type="GO" id="GO:0000209">
    <property type="term" value="P:protein polyubiquitination"/>
    <property type="evidence" value="ECO:0007669"/>
    <property type="project" value="TreeGrafter"/>
</dbReference>
<reference evidence="4" key="1">
    <citation type="journal article" date="2020" name="bioRxiv">
        <title>Comparative genomics of Chlamydomonas.</title>
        <authorList>
            <person name="Craig R.J."/>
            <person name="Hasan A.R."/>
            <person name="Ness R.W."/>
            <person name="Keightley P.D."/>
        </authorList>
    </citation>
    <scope>NUCLEOTIDE SEQUENCE</scope>
    <source>
        <strain evidence="4">CCAP 11/70</strain>
    </source>
</reference>
<gene>
    <name evidence="4" type="ORF">HYH03_014406</name>
</gene>
<comment type="caution">
    <text evidence="4">The sequence shown here is derived from an EMBL/GenBank/DDBJ whole genome shotgun (WGS) entry which is preliminary data.</text>
</comment>
<evidence type="ECO:0000259" key="2">
    <source>
        <dbReference type="SMART" id="SM00897"/>
    </source>
</evidence>
<evidence type="ECO:0000256" key="1">
    <source>
        <dbReference type="SAM" id="MobiDB-lite"/>
    </source>
</evidence>
<dbReference type="AlphaFoldDB" id="A0A835XP17"/>
<feature type="domain" description="FIST C-domain" evidence="3">
    <location>
        <begin position="355"/>
        <end position="508"/>
    </location>
</feature>
<dbReference type="InterPro" id="IPR013702">
    <property type="entry name" value="FIST_domain_N"/>
</dbReference>
<accession>A0A835XP17</accession>
<sequence>MACRAQLGTKALTAGCYTASVLPVRIGAARLLAGPTDFAGRRVACAAANPDAAAPATAPQPAPPFWRTHISRKPTLLQSLFDAIAAIRKQGPIPDRLDLAMVYVSSAYEQDYAYLVDALRAELPGLRNVFGCSGYGIIGVDEEGPLEVEESPALSLTLASIPQADVVVRHVDAADLPDGDAAPDRWSSLLGVPAFPESPLSLVVLADPGFNGILDLLAGLDYAFPSANKIGGLASSASAFSSGYATGSGRTEAGAEAGAAGPGPAVSGGAGSGAGGGGGGGGGAVVGGGVYRRGAAVLCLHGEVQMDLVIAQGCRPLTSTTWTVDEVAPADPTRIMRLSCEGVNRGKPLPALEAFQRELQSVLGGMSEAQVRRTVSNLTVGIAPDGMRPAATLEPQDFLIRALRGFDSEACLVVGDYMRVGQRIRFMVRDRQGAQEDLTSHALGFKKRQLQAMLEGVPQQPPFGMFMFTCNGRGYGLYGEPSYDARTMGSYIPAPAAGFLCNGEIGKVGNTTHLHGFTCAVGLLRLTADVPSGGPPAGGATAPAAEQEQGQGQQGQGQQGQKAEGGQGQRE</sequence>
<dbReference type="PANTHER" id="PTHR14939">
    <property type="entry name" value="F-BOX ONLY PROTEIN 22"/>
    <property type="match status" value="1"/>
</dbReference>
<evidence type="ECO:0000313" key="5">
    <source>
        <dbReference type="Proteomes" id="UP000612055"/>
    </source>
</evidence>
<name>A0A835XP17_9CHLO</name>
<feature type="domain" description="FIST" evidence="2">
    <location>
        <begin position="96"/>
        <end position="332"/>
    </location>
</feature>
<organism evidence="4 5">
    <name type="scientific">Edaphochlamys debaryana</name>
    <dbReference type="NCBI Taxonomy" id="47281"/>
    <lineage>
        <taxon>Eukaryota</taxon>
        <taxon>Viridiplantae</taxon>
        <taxon>Chlorophyta</taxon>
        <taxon>core chlorophytes</taxon>
        <taxon>Chlorophyceae</taxon>
        <taxon>CS clade</taxon>
        <taxon>Chlamydomonadales</taxon>
        <taxon>Chlamydomonadales incertae sedis</taxon>
        <taxon>Edaphochlamys</taxon>
    </lineage>
</organism>
<dbReference type="Proteomes" id="UP000612055">
    <property type="component" value="Unassembled WGS sequence"/>
</dbReference>
<proteinExistence type="predicted"/>
<evidence type="ECO:0000259" key="3">
    <source>
        <dbReference type="SMART" id="SM01204"/>
    </source>
</evidence>
<dbReference type="Pfam" id="PF08495">
    <property type="entry name" value="FIST"/>
    <property type="match status" value="1"/>
</dbReference>
<dbReference type="PANTHER" id="PTHR14939:SF5">
    <property type="entry name" value="F-BOX ONLY PROTEIN 22"/>
    <property type="match status" value="1"/>
</dbReference>
<feature type="compositionally biased region" description="Low complexity" evidence="1">
    <location>
        <begin position="538"/>
        <end position="551"/>
    </location>
</feature>
<dbReference type="OrthoDB" id="509497at2759"/>
<feature type="compositionally biased region" description="Gly residues" evidence="1">
    <location>
        <begin position="552"/>
        <end position="571"/>
    </location>
</feature>
<dbReference type="GO" id="GO:0032436">
    <property type="term" value="P:positive regulation of proteasomal ubiquitin-dependent protein catabolic process"/>
    <property type="evidence" value="ECO:0007669"/>
    <property type="project" value="TreeGrafter"/>
</dbReference>
<dbReference type="InterPro" id="IPR019494">
    <property type="entry name" value="FIST_C"/>
</dbReference>
<evidence type="ECO:0000313" key="4">
    <source>
        <dbReference type="EMBL" id="KAG2486907.1"/>
    </source>
</evidence>
<dbReference type="EMBL" id="JAEHOE010000104">
    <property type="protein sequence ID" value="KAG2486907.1"/>
    <property type="molecule type" value="Genomic_DNA"/>
</dbReference>
<dbReference type="Pfam" id="PF10442">
    <property type="entry name" value="FIST_C"/>
    <property type="match status" value="1"/>
</dbReference>
<keyword evidence="5" id="KW-1185">Reference proteome</keyword>
<protein>
    <recommendedName>
        <fullName evidence="6">FIST C-domain domain-containing protein</fullName>
    </recommendedName>
</protein>
<dbReference type="SMART" id="SM01204">
    <property type="entry name" value="FIST_C"/>
    <property type="match status" value="1"/>
</dbReference>
<dbReference type="SMART" id="SM00897">
    <property type="entry name" value="FIST"/>
    <property type="match status" value="1"/>
</dbReference>